<dbReference type="Gene3D" id="3.10.350.10">
    <property type="entry name" value="LysM domain"/>
    <property type="match status" value="1"/>
</dbReference>
<feature type="domain" description="LysM" evidence="3">
    <location>
        <begin position="63"/>
        <end position="111"/>
    </location>
</feature>
<proteinExistence type="predicted"/>
<dbReference type="PROSITE" id="PS51782">
    <property type="entry name" value="LYSM"/>
    <property type="match status" value="1"/>
</dbReference>
<dbReference type="Pfam" id="PF01476">
    <property type="entry name" value="LysM"/>
    <property type="match status" value="1"/>
</dbReference>
<organism evidence="4 5">
    <name type="scientific">Anaeromyxobacter diazotrophicus</name>
    <dbReference type="NCBI Taxonomy" id="2590199"/>
    <lineage>
        <taxon>Bacteria</taxon>
        <taxon>Pseudomonadati</taxon>
        <taxon>Myxococcota</taxon>
        <taxon>Myxococcia</taxon>
        <taxon>Myxococcales</taxon>
        <taxon>Cystobacterineae</taxon>
        <taxon>Anaeromyxobacteraceae</taxon>
        <taxon>Anaeromyxobacter</taxon>
    </lineage>
</organism>
<dbReference type="InterPro" id="IPR018392">
    <property type="entry name" value="LysM"/>
</dbReference>
<dbReference type="InterPro" id="IPR052196">
    <property type="entry name" value="Bact_Kbp"/>
</dbReference>
<dbReference type="RefSeq" id="WP_176063470.1">
    <property type="nucleotide sequence ID" value="NZ_BJTG01000002.1"/>
</dbReference>
<protein>
    <submittedName>
        <fullName evidence="4">Peptidoglycan-binding protein LysM</fullName>
    </submittedName>
</protein>
<feature type="signal peptide" evidence="2">
    <location>
        <begin position="1"/>
        <end position="18"/>
    </location>
</feature>
<name>A0A7I9VJ47_9BACT</name>
<dbReference type="EMBL" id="BJTG01000002">
    <property type="protein sequence ID" value="GEJ56209.1"/>
    <property type="molecule type" value="Genomic_DNA"/>
</dbReference>
<accession>A0A7I9VJ47</accession>
<keyword evidence="5" id="KW-1185">Reference proteome</keyword>
<keyword evidence="2" id="KW-0732">Signal</keyword>
<feature type="chain" id="PRO_5029449043" evidence="2">
    <location>
        <begin position="19"/>
        <end position="418"/>
    </location>
</feature>
<dbReference type="Proteomes" id="UP000503640">
    <property type="component" value="Unassembled WGS sequence"/>
</dbReference>
<dbReference type="AlphaFoldDB" id="A0A7I9VJ47"/>
<gene>
    <name evidence="4" type="ORF">AMYX_09500</name>
</gene>
<evidence type="ECO:0000313" key="4">
    <source>
        <dbReference type="EMBL" id="GEJ56209.1"/>
    </source>
</evidence>
<reference evidence="5" key="1">
    <citation type="journal article" date="2020" name="Appl. Environ. Microbiol.">
        <title>Diazotrophic Anaeromyxobacter Isolates from Soils.</title>
        <authorList>
            <person name="Masuda Y."/>
            <person name="Yamanaka H."/>
            <person name="Xu Z.X."/>
            <person name="Shiratori Y."/>
            <person name="Aono T."/>
            <person name="Amachi S."/>
            <person name="Senoo K."/>
            <person name="Itoh H."/>
        </authorList>
    </citation>
    <scope>NUCLEOTIDE SEQUENCE [LARGE SCALE GENOMIC DNA]</scope>
    <source>
        <strain evidence="5">R267</strain>
    </source>
</reference>
<dbReference type="PANTHER" id="PTHR34700:SF4">
    <property type="entry name" value="PHAGE-LIKE ELEMENT PBSX PROTEIN XKDP"/>
    <property type="match status" value="1"/>
</dbReference>
<evidence type="ECO:0000259" key="3">
    <source>
        <dbReference type="PROSITE" id="PS51782"/>
    </source>
</evidence>
<comment type="caution">
    <text evidence="4">The sequence shown here is derived from an EMBL/GenBank/DDBJ whole genome shotgun (WGS) entry which is preliminary data.</text>
</comment>
<evidence type="ECO:0000256" key="1">
    <source>
        <dbReference type="SAM" id="MobiDB-lite"/>
    </source>
</evidence>
<sequence length="418" mass="44903">MSASRLLLAVLLPVAALAEPPADPVEPAGVDLGRAAAQLEGDPAAPVAAAPAPAAAPRSSLDDAYTVKPGDTLWDLSGRFLNNPWYWPKVWSYNPEITNPHFIYPGNVLRFYPSAEQAPGRVEPVDVAKAAPAPAEEDLEAPRELEDLSRADMKKPQELGEGDEVAVVGPYKIGYVPPKGLIARRDSFVTPRELAESGTIVAAFEEKMLLSLQDRAYARFNTAAPVKRGETYVLYRTERPVRHPETGELFGYQSVILGAGKVVAVDDKAVTLEVAQAFEPIERGALLAPFSQKFVKQVQRRPNQHALDGVIVATQQQLVSEIGEHHMVFLDKGRQDGVEEGNVFTVVRSGDPYGRDPNAPTRDAALPVEDVGTLVVVDAQQTSSSALVVRSLRELYVGDHVEMRAAAAAAPLAGAGGD</sequence>
<evidence type="ECO:0000256" key="2">
    <source>
        <dbReference type="SAM" id="SignalP"/>
    </source>
</evidence>
<dbReference type="PANTHER" id="PTHR34700">
    <property type="entry name" value="POTASSIUM BINDING PROTEIN KBP"/>
    <property type="match status" value="1"/>
</dbReference>
<dbReference type="InterPro" id="IPR036779">
    <property type="entry name" value="LysM_dom_sf"/>
</dbReference>
<feature type="compositionally biased region" description="Basic and acidic residues" evidence="1">
    <location>
        <begin position="140"/>
        <end position="157"/>
    </location>
</feature>
<evidence type="ECO:0000313" key="5">
    <source>
        <dbReference type="Proteomes" id="UP000503640"/>
    </source>
</evidence>
<dbReference type="SUPFAM" id="SSF54106">
    <property type="entry name" value="LysM domain"/>
    <property type="match status" value="1"/>
</dbReference>
<feature type="region of interest" description="Disordered" evidence="1">
    <location>
        <begin position="131"/>
        <end position="157"/>
    </location>
</feature>
<dbReference type="CDD" id="cd00118">
    <property type="entry name" value="LysM"/>
    <property type="match status" value="1"/>
</dbReference>